<evidence type="ECO:0000313" key="2">
    <source>
        <dbReference type="Proteomes" id="UP001055811"/>
    </source>
</evidence>
<comment type="caution">
    <text evidence="1">The sequence shown here is derived from an EMBL/GenBank/DDBJ whole genome shotgun (WGS) entry which is preliminary data.</text>
</comment>
<evidence type="ECO:0000313" key="1">
    <source>
        <dbReference type="EMBL" id="KAI3720514.1"/>
    </source>
</evidence>
<keyword evidence="2" id="KW-1185">Reference proteome</keyword>
<sequence length="338" mass="36707">MSTSSREYSPDWLRNAQEPTTSILMLSSSSESLPGVSEDDKDDQLPISSVTKKGNKGVTKSAKGKTTEKPTKEPKIPVWTLPSDSEYELSDKETGQHPKEEEDDDYVLESSHKGASSPKKRVKMEDKVPKETVTKQENDGDLKVLESKTTEKQTGSYISSSRLPLVLADKVQRSKALVECEGESIDLSGDLGSVGRVVVSDSPSGNQDVLLDLKGTIYKMTILPSTTFCVVSFGQSEAKIEAIMDDFIQLKPQSNVYEAETMVEGTLEGFSFDSEDEADKNTNRQTAEGDAEPQTNGKASRGKTSGAAKRKGKAAAMKKPAKKVSRKAPAAKKSKTKK</sequence>
<accession>A0ACB9BDR2</accession>
<proteinExistence type="predicted"/>
<reference evidence="1 2" key="2">
    <citation type="journal article" date="2022" name="Mol. Ecol. Resour.">
        <title>The genomes of chicory, endive, great burdock and yacon provide insights into Asteraceae paleo-polyploidization history and plant inulin production.</title>
        <authorList>
            <person name="Fan W."/>
            <person name="Wang S."/>
            <person name="Wang H."/>
            <person name="Wang A."/>
            <person name="Jiang F."/>
            <person name="Liu H."/>
            <person name="Zhao H."/>
            <person name="Xu D."/>
            <person name="Zhang Y."/>
        </authorList>
    </citation>
    <scope>NUCLEOTIDE SEQUENCE [LARGE SCALE GENOMIC DNA]</scope>
    <source>
        <strain evidence="2">cv. Punajuju</strain>
        <tissue evidence="1">Leaves</tissue>
    </source>
</reference>
<reference evidence="2" key="1">
    <citation type="journal article" date="2022" name="Mol. Ecol. Resour.">
        <title>The genomes of chicory, endive, great burdock and yacon provide insights into Asteraceae palaeo-polyploidization history and plant inulin production.</title>
        <authorList>
            <person name="Fan W."/>
            <person name="Wang S."/>
            <person name="Wang H."/>
            <person name="Wang A."/>
            <person name="Jiang F."/>
            <person name="Liu H."/>
            <person name="Zhao H."/>
            <person name="Xu D."/>
            <person name="Zhang Y."/>
        </authorList>
    </citation>
    <scope>NUCLEOTIDE SEQUENCE [LARGE SCALE GENOMIC DNA]</scope>
    <source>
        <strain evidence="2">cv. Punajuju</strain>
    </source>
</reference>
<dbReference type="EMBL" id="CM042014">
    <property type="protein sequence ID" value="KAI3720514.1"/>
    <property type="molecule type" value="Genomic_DNA"/>
</dbReference>
<dbReference type="Proteomes" id="UP001055811">
    <property type="component" value="Linkage Group LG06"/>
</dbReference>
<protein>
    <submittedName>
        <fullName evidence="1">Uncharacterized protein</fullName>
    </submittedName>
</protein>
<organism evidence="1 2">
    <name type="scientific">Cichorium intybus</name>
    <name type="common">Chicory</name>
    <dbReference type="NCBI Taxonomy" id="13427"/>
    <lineage>
        <taxon>Eukaryota</taxon>
        <taxon>Viridiplantae</taxon>
        <taxon>Streptophyta</taxon>
        <taxon>Embryophyta</taxon>
        <taxon>Tracheophyta</taxon>
        <taxon>Spermatophyta</taxon>
        <taxon>Magnoliopsida</taxon>
        <taxon>eudicotyledons</taxon>
        <taxon>Gunneridae</taxon>
        <taxon>Pentapetalae</taxon>
        <taxon>asterids</taxon>
        <taxon>campanulids</taxon>
        <taxon>Asterales</taxon>
        <taxon>Asteraceae</taxon>
        <taxon>Cichorioideae</taxon>
        <taxon>Cichorieae</taxon>
        <taxon>Cichoriinae</taxon>
        <taxon>Cichorium</taxon>
    </lineage>
</organism>
<name>A0ACB9BDR2_CICIN</name>
<gene>
    <name evidence="1" type="ORF">L2E82_31501</name>
</gene>